<dbReference type="Pfam" id="PF00046">
    <property type="entry name" value="Homeodomain"/>
    <property type="match status" value="1"/>
</dbReference>
<evidence type="ECO:0000313" key="10">
    <source>
        <dbReference type="EnsemblMetazoa" id="AATE004648-PA.1"/>
    </source>
</evidence>
<evidence type="ECO:0000256" key="7">
    <source>
        <dbReference type="RuleBase" id="RU000682"/>
    </source>
</evidence>
<evidence type="ECO:0000256" key="8">
    <source>
        <dbReference type="SAM" id="MobiDB-lite"/>
    </source>
</evidence>
<feature type="DNA-binding region" description="Homeobox" evidence="6">
    <location>
        <begin position="138"/>
        <end position="197"/>
    </location>
</feature>
<feature type="chain" id="PRO_5043422150" evidence="9">
    <location>
        <begin position="20"/>
        <end position="567"/>
    </location>
</feature>
<comment type="subcellular location">
    <subcellularLocation>
        <location evidence="1 6 7">Nucleus</location>
    </subcellularLocation>
</comment>
<feature type="signal peptide" evidence="9">
    <location>
        <begin position="1"/>
        <end position="19"/>
    </location>
</feature>
<dbReference type="VEuPathDB" id="VectorBase:AATE004648"/>
<feature type="compositionally biased region" description="Polar residues" evidence="8">
    <location>
        <begin position="308"/>
        <end position="321"/>
    </location>
</feature>
<feature type="compositionally biased region" description="Low complexity" evidence="8">
    <location>
        <begin position="322"/>
        <end position="340"/>
    </location>
</feature>
<protein>
    <submittedName>
        <fullName evidence="10">Uncharacterized protein</fullName>
    </submittedName>
</protein>
<keyword evidence="9" id="KW-0732">Signal</keyword>
<feature type="region of interest" description="Disordered" evidence="8">
    <location>
        <begin position="445"/>
        <end position="474"/>
    </location>
</feature>
<dbReference type="EnsemblMetazoa" id="AATE004648-RA">
    <property type="protein sequence ID" value="AATE004648-PA.1"/>
    <property type="gene ID" value="AATE004648"/>
</dbReference>
<dbReference type="PANTHER" id="PTHR45793">
    <property type="entry name" value="HOMEOBOX PROTEIN"/>
    <property type="match status" value="1"/>
</dbReference>
<dbReference type="PROSITE" id="PS50071">
    <property type="entry name" value="HOMEOBOX_2"/>
    <property type="match status" value="1"/>
</dbReference>
<evidence type="ECO:0000256" key="4">
    <source>
        <dbReference type="ARBA" id="ARBA00023155"/>
    </source>
</evidence>
<keyword evidence="3 6" id="KW-0238">DNA-binding</keyword>
<name>A0A182ISI0_ANOAO</name>
<dbReference type="Gene3D" id="1.10.10.60">
    <property type="entry name" value="Homeodomain-like"/>
    <property type="match status" value="1"/>
</dbReference>
<feature type="compositionally biased region" description="Gly residues" evidence="8">
    <location>
        <begin position="284"/>
        <end position="299"/>
    </location>
</feature>
<dbReference type="SMART" id="SM00389">
    <property type="entry name" value="HOX"/>
    <property type="match status" value="1"/>
</dbReference>
<dbReference type="PROSITE" id="PS00027">
    <property type="entry name" value="HOMEOBOX_1"/>
    <property type="match status" value="1"/>
</dbReference>
<proteinExistence type="predicted"/>
<feature type="compositionally biased region" description="Low complexity" evidence="8">
    <location>
        <begin position="201"/>
        <end position="217"/>
    </location>
</feature>
<feature type="region of interest" description="Disordered" evidence="8">
    <location>
        <begin position="195"/>
        <end position="367"/>
    </location>
</feature>
<dbReference type="SUPFAM" id="SSF46689">
    <property type="entry name" value="Homeodomain-like"/>
    <property type="match status" value="1"/>
</dbReference>
<reference evidence="10" key="1">
    <citation type="submission" date="2022-08" db="UniProtKB">
        <authorList>
            <consortium name="EnsemblMetazoa"/>
        </authorList>
    </citation>
    <scope>IDENTIFICATION</scope>
    <source>
        <strain evidence="10">EBRO</strain>
    </source>
</reference>
<dbReference type="GO" id="GO:0000981">
    <property type="term" value="F:DNA-binding transcription factor activity, RNA polymerase II-specific"/>
    <property type="evidence" value="ECO:0007669"/>
    <property type="project" value="InterPro"/>
</dbReference>
<keyword evidence="4 6" id="KW-0371">Homeobox</keyword>
<dbReference type="InterPro" id="IPR001356">
    <property type="entry name" value="HD"/>
</dbReference>
<dbReference type="GO" id="GO:0000978">
    <property type="term" value="F:RNA polymerase II cis-regulatory region sequence-specific DNA binding"/>
    <property type="evidence" value="ECO:0007669"/>
    <property type="project" value="TreeGrafter"/>
</dbReference>
<dbReference type="FunFam" id="1.10.10.60:FF:000142">
    <property type="entry name" value="homeobox protein OTX2 isoform X2"/>
    <property type="match status" value="1"/>
</dbReference>
<feature type="compositionally biased region" description="Polar residues" evidence="8">
    <location>
        <begin position="446"/>
        <end position="456"/>
    </location>
</feature>
<dbReference type="InterPro" id="IPR017970">
    <property type="entry name" value="Homeobox_CS"/>
</dbReference>
<feature type="compositionally biased region" description="Low complexity" evidence="8">
    <location>
        <begin position="228"/>
        <end position="241"/>
    </location>
</feature>
<dbReference type="PANTHER" id="PTHR45793:SF5">
    <property type="entry name" value="HOMEOTIC PROTEIN OCELLILESS"/>
    <property type="match status" value="1"/>
</dbReference>
<evidence type="ECO:0000256" key="6">
    <source>
        <dbReference type="PROSITE-ProRule" id="PRU00108"/>
    </source>
</evidence>
<evidence type="ECO:0000256" key="5">
    <source>
        <dbReference type="ARBA" id="ARBA00023242"/>
    </source>
</evidence>
<evidence type="ECO:0000256" key="2">
    <source>
        <dbReference type="ARBA" id="ARBA00022473"/>
    </source>
</evidence>
<dbReference type="GO" id="GO:0005634">
    <property type="term" value="C:nucleus"/>
    <property type="evidence" value="ECO:0007669"/>
    <property type="project" value="UniProtKB-SubCell"/>
</dbReference>
<keyword evidence="2" id="KW-0217">Developmental protein</keyword>
<dbReference type="InterPro" id="IPR009057">
    <property type="entry name" value="Homeodomain-like_sf"/>
</dbReference>
<keyword evidence="5 6" id="KW-0539">Nucleus</keyword>
<organism evidence="10">
    <name type="scientific">Anopheles atroparvus</name>
    <name type="common">European mosquito</name>
    <dbReference type="NCBI Taxonomy" id="41427"/>
    <lineage>
        <taxon>Eukaryota</taxon>
        <taxon>Metazoa</taxon>
        <taxon>Ecdysozoa</taxon>
        <taxon>Arthropoda</taxon>
        <taxon>Hexapoda</taxon>
        <taxon>Insecta</taxon>
        <taxon>Pterygota</taxon>
        <taxon>Neoptera</taxon>
        <taxon>Endopterygota</taxon>
        <taxon>Diptera</taxon>
        <taxon>Nematocera</taxon>
        <taxon>Culicoidea</taxon>
        <taxon>Culicidae</taxon>
        <taxon>Anophelinae</taxon>
        <taxon>Anopheles</taxon>
    </lineage>
</organism>
<dbReference type="CDD" id="cd00086">
    <property type="entry name" value="homeodomain"/>
    <property type="match status" value="1"/>
</dbReference>
<evidence type="ECO:0000256" key="9">
    <source>
        <dbReference type="SAM" id="SignalP"/>
    </source>
</evidence>
<feature type="compositionally biased region" description="Gly residues" evidence="8">
    <location>
        <begin position="218"/>
        <end position="227"/>
    </location>
</feature>
<feature type="compositionally biased region" description="Low complexity" evidence="8">
    <location>
        <begin position="249"/>
        <end position="260"/>
    </location>
</feature>
<accession>A0A182ISI0</accession>
<sequence>MHALTHFVCVSLHLTACYISTTFRTLCVCQCVCEHETCRASSIVSSYAHQYASVGGRYCQQHPPTVALHSTEALMAGFLKSSDLGPHPHGYGTSHHPHHAHPHGPLPPGMPMTSLAPFGLPHGLDAVGFPQGVNPRKQRRERTTFTRAQLDVLEALFGKTRYPDIFMREEVALKINLPESRVQVWFKNRRAKCRQQLQHQSSSNMNGSKASGSSSGSTGRGGTGQSGSSGSSGVNVSATGSSGPGNGGSANNSGSGSKNSIVNANNKPTIKHTPMNSGHNPGAGVNGGGNGSGGGGGGSQSNSAGPSHNQGPQGISGHSNASPILPITPSTSVSPPINVICKKEQPSSFHHGVSAGGNEPGTSMKAGGYDLLKDTELNLAHHHHHSPAAYVNINSRLGQSLSSSGVGGVGVGGGVGVVGSVGGVGGVGGVGSVAGGGGGGIGNGPSAGNLTPLGSNSSIMTTPSPPITPQTSHNPLSYVPNHETYNFWHNQYQQYPNNYNTPSYYSQMDYFQNQNQGNYNMGHTGYTTSANFGLASTSALAGPMSSQTFSPNGLDYMNPQDKYVNMV</sequence>
<dbReference type="AlphaFoldDB" id="A0A182ISI0"/>
<evidence type="ECO:0000256" key="1">
    <source>
        <dbReference type="ARBA" id="ARBA00004123"/>
    </source>
</evidence>
<evidence type="ECO:0000256" key="3">
    <source>
        <dbReference type="ARBA" id="ARBA00023125"/>
    </source>
</evidence>
<dbReference type="STRING" id="41427.A0A182ISI0"/>